<proteinExistence type="inferred from homology"/>
<dbReference type="InterPro" id="IPR025069">
    <property type="entry name" value="Cpsf2_C"/>
</dbReference>
<dbReference type="Pfam" id="PF10996">
    <property type="entry name" value="Beta-Casp"/>
    <property type="match status" value="1"/>
</dbReference>
<gene>
    <name evidence="7" type="ORF">HYPBUDRAFT_151277</name>
</gene>
<keyword evidence="8" id="KW-1185">Reference proteome</keyword>
<dbReference type="GO" id="GO:0003723">
    <property type="term" value="F:RNA binding"/>
    <property type="evidence" value="ECO:0007669"/>
    <property type="project" value="UniProtKB-KW"/>
</dbReference>
<accession>A0A1E4RQL1</accession>
<evidence type="ECO:0000256" key="2">
    <source>
        <dbReference type="ARBA" id="ARBA00022664"/>
    </source>
</evidence>
<dbReference type="InterPro" id="IPR027075">
    <property type="entry name" value="CPSF2"/>
</dbReference>
<dbReference type="EMBL" id="KV454538">
    <property type="protein sequence ID" value="ODV69562.1"/>
    <property type="molecule type" value="Genomic_DNA"/>
</dbReference>
<dbReference type="Proteomes" id="UP000095085">
    <property type="component" value="Unassembled WGS sequence"/>
</dbReference>
<feature type="region of interest" description="Disordered" evidence="5">
    <location>
        <begin position="588"/>
        <end position="616"/>
    </location>
</feature>
<dbReference type="GO" id="GO:0006397">
    <property type="term" value="P:mRNA processing"/>
    <property type="evidence" value="ECO:0007669"/>
    <property type="project" value="UniProtKB-KW"/>
</dbReference>
<dbReference type="Gene3D" id="3.60.15.10">
    <property type="entry name" value="Ribonuclease Z/Hydroxyacylglutathione hydrolase-like"/>
    <property type="match status" value="1"/>
</dbReference>
<dbReference type="PANTHER" id="PTHR45922">
    <property type="entry name" value="CLEAVAGE AND POLYADENYLATION SPECIFICITY FACTOR SUBUNIT 2"/>
    <property type="match status" value="1"/>
</dbReference>
<evidence type="ECO:0000256" key="3">
    <source>
        <dbReference type="ARBA" id="ARBA00023242"/>
    </source>
</evidence>
<feature type="compositionally biased region" description="Low complexity" evidence="5">
    <location>
        <begin position="604"/>
        <end position="616"/>
    </location>
</feature>
<comment type="subcellular location">
    <subcellularLocation>
        <location evidence="1 4">Nucleus</location>
    </subcellularLocation>
</comment>
<dbReference type="InterPro" id="IPR036866">
    <property type="entry name" value="RibonucZ/Hydroxyglut_hydro"/>
</dbReference>
<sequence length="946" mass="105757">MFNFTILTPSSGDISCRAALLSFDNEIKILADPSWNGKNPDDILFMESHLKEVNLIILSHSTPEFIGGFILLCVKFPSLMSNIPIYSTLPINQLGRISTVEYYRSCGILGPLESAIMEVVDVDEWFDKVQPLKYNQALTLFDGRIVMTPHNAGHTLGGTFWLITKRLEKIIYAPSWNHSKDSFLNSASFLSTSTGNPLSSLIRPTVLITNTDLGSSMSHKKRTEKFLQLVDATLANGGAVLLPTTLSGRFLELLHLVDEHLQGAPIPVYFLSYSGTRVLSYASNFLEWMSSQLFKSYEDFAAGDATGQSKLPFNPAKVDLLLDPDELIQLAGPKIVFASGIDLKNGDMSSQALQYLCQDEKTTIILTEKTHFGSEGSINAQLFKSWYNLAKKKQGGQAPEDGVAVPFEETISLDSWTREEKLIGGELAEFQQRINNQRQQKLLAKVREKQNENLLNTDSLNAEDSSEDEDEGNTTEEERTDEQSADPSKATPSINNGLDSKAIAVNQLSAHETFITDYVKESLEAYRPLDIKITYKLRPRQAMFPYISNNYKQNFDDYGEVIDVKSFQKADESSNKKLIMESKKKFEKKWGNDKDGNKKDSKNKNNNQNKLTPQEQLNNELLQNNLDTLFNPRKRVPLTAASTFSNQAVELKARCGLSFVDLSGIVDIRSLGLIVSALKPYNLLLLPDLSIKNDASEELDGLRTVRQVFEQQQEDQQLENSKKSMFTSSRFLSSSAIRSGVSGGLNNSSKMNIISVSNNNPVEIGGDGSGVGINDFEVKLDEKLIESLKWQKIADSYSIAQVYGKLDVRNPHFNPHKKQKTVADYINPSSEFILRHLLKEEYLQKQQKLVQDKKLATAAQLMNRSGPKLAIGNIRLPELKKKLLSKNYNAEFKSEGTLVVNDTLAIRKVAYTSSETDDTGDIVIDGMMGPLYYEVKECISEMLAYV</sequence>
<dbReference type="Pfam" id="PF13299">
    <property type="entry name" value="CPSF100_C"/>
    <property type="match status" value="1"/>
</dbReference>
<evidence type="ECO:0000313" key="8">
    <source>
        <dbReference type="Proteomes" id="UP000095085"/>
    </source>
</evidence>
<dbReference type="CDD" id="cd16293">
    <property type="entry name" value="CPSF2-like_MBL-fold"/>
    <property type="match status" value="1"/>
</dbReference>
<dbReference type="PANTHER" id="PTHR45922:SF1">
    <property type="entry name" value="CLEAVAGE AND POLYADENYLATION SPECIFICITY FACTOR SUBUNIT 2"/>
    <property type="match status" value="1"/>
</dbReference>
<reference evidence="8" key="1">
    <citation type="submission" date="2016-05" db="EMBL/GenBank/DDBJ databases">
        <title>Comparative genomics of biotechnologically important yeasts.</title>
        <authorList>
            <consortium name="DOE Joint Genome Institute"/>
            <person name="Riley R."/>
            <person name="Haridas S."/>
            <person name="Wolfe K.H."/>
            <person name="Lopes M.R."/>
            <person name="Hittinger C.T."/>
            <person name="Goker M."/>
            <person name="Salamov A."/>
            <person name="Wisecaver J."/>
            <person name="Long T.M."/>
            <person name="Aerts A.L."/>
            <person name="Barry K."/>
            <person name="Choi C."/>
            <person name="Clum A."/>
            <person name="Coughlan A.Y."/>
            <person name="Deshpande S."/>
            <person name="Douglass A.P."/>
            <person name="Hanson S.J."/>
            <person name="Klenk H.-P."/>
            <person name="Labutti K."/>
            <person name="Lapidus A."/>
            <person name="Lindquist E."/>
            <person name="Lipzen A."/>
            <person name="Meier-Kolthoff J.P."/>
            <person name="Ohm R.A."/>
            <person name="Otillar R.P."/>
            <person name="Pangilinan J."/>
            <person name="Peng Y."/>
            <person name="Rokas A."/>
            <person name="Rosa C.A."/>
            <person name="Scheuner C."/>
            <person name="Sibirny A.A."/>
            <person name="Slot J.C."/>
            <person name="Stielow J.B."/>
            <person name="Sun H."/>
            <person name="Kurtzman C.P."/>
            <person name="Blackwell M."/>
            <person name="Grigoriev I.V."/>
            <person name="Jeffries T.W."/>
        </authorList>
    </citation>
    <scope>NUCLEOTIDE SEQUENCE [LARGE SCALE GENOMIC DNA]</scope>
    <source>
        <strain evidence="8">NRRL Y-1933</strain>
    </source>
</reference>
<name>A0A1E4RQL1_9ASCO</name>
<dbReference type="GeneID" id="30994967"/>
<feature type="compositionally biased region" description="Polar residues" evidence="5">
    <location>
        <begin position="453"/>
        <end position="462"/>
    </location>
</feature>
<dbReference type="InterPro" id="IPR001279">
    <property type="entry name" value="Metallo-B-lactamas"/>
</dbReference>
<dbReference type="InterPro" id="IPR022712">
    <property type="entry name" value="Beta_Casp"/>
</dbReference>
<dbReference type="RefSeq" id="XP_020078629.1">
    <property type="nucleotide sequence ID" value="XM_020220417.1"/>
</dbReference>
<dbReference type="SMART" id="SM01027">
    <property type="entry name" value="Beta-Casp"/>
    <property type="match status" value="1"/>
</dbReference>
<feature type="region of interest" description="Disordered" evidence="5">
    <location>
        <begin position="453"/>
        <end position="497"/>
    </location>
</feature>
<dbReference type="OrthoDB" id="64353at2759"/>
<dbReference type="GO" id="GO:0005847">
    <property type="term" value="C:mRNA cleavage and polyadenylation specificity factor complex"/>
    <property type="evidence" value="ECO:0007669"/>
    <property type="project" value="InterPro"/>
</dbReference>
<keyword evidence="3 4" id="KW-0539">Nucleus</keyword>
<dbReference type="Pfam" id="PF16661">
    <property type="entry name" value="Lactamase_B_6"/>
    <property type="match status" value="1"/>
</dbReference>
<evidence type="ECO:0000256" key="4">
    <source>
        <dbReference type="RuleBase" id="RU365006"/>
    </source>
</evidence>
<dbReference type="SUPFAM" id="SSF56281">
    <property type="entry name" value="Metallo-hydrolase/oxidoreductase"/>
    <property type="match status" value="1"/>
</dbReference>
<evidence type="ECO:0000259" key="6">
    <source>
        <dbReference type="SMART" id="SM01027"/>
    </source>
</evidence>
<evidence type="ECO:0000256" key="5">
    <source>
        <dbReference type="SAM" id="MobiDB-lite"/>
    </source>
</evidence>
<feature type="compositionally biased region" description="Acidic residues" evidence="5">
    <location>
        <begin position="464"/>
        <end position="484"/>
    </location>
</feature>
<evidence type="ECO:0000256" key="1">
    <source>
        <dbReference type="ARBA" id="ARBA00004123"/>
    </source>
</evidence>
<organism evidence="7 8">
    <name type="scientific">Hyphopichia burtonii NRRL Y-1933</name>
    <dbReference type="NCBI Taxonomy" id="984485"/>
    <lineage>
        <taxon>Eukaryota</taxon>
        <taxon>Fungi</taxon>
        <taxon>Dikarya</taxon>
        <taxon>Ascomycota</taxon>
        <taxon>Saccharomycotina</taxon>
        <taxon>Pichiomycetes</taxon>
        <taxon>Debaryomycetaceae</taxon>
        <taxon>Hyphopichia</taxon>
    </lineage>
</organism>
<feature type="compositionally biased region" description="Basic and acidic residues" evidence="5">
    <location>
        <begin position="588"/>
        <end position="603"/>
    </location>
</feature>
<keyword evidence="4" id="KW-0694">RNA-binding</keyword>
<evidence type="ECO:0000313" key="7">
    <source>
        <dbReference type="EMBL" id="ODV69562.1"/>
    </source>
</evidence>
<dbReference type="STRING" id="984485.A0A1E4RQL1"/>
<comment type="similarity">
    <text evidence="4">Belongs to the metallo-beta-lactamase superfamily. RNA-metabolizing metallo-beta-lactamase-like family. CPSF2/YSH1 subfamily.</text>
</comment>
<keyword evidence="2 4" id="KW-0507">mRNA processing</keyword>
<protein>
    <recommendedName>
        <fullName evidence="4">Cleavage and polyadenylation specificity factor subunit 2</fullName>
    </recommendedName>
    <alternativeName>
        <fullName evidence="4">Cleavage and polyadenylation specificity factor 100 kDa subunit</fullName>
    </alternativeName>
</protein>
<dbReference type="AlphaFoldDB" id="A0A1E4RQL1"/>
<feature type="domain" description="Beta-Casp" evidence="6">
    <location>
        <begin position="250"/>
        <end position="382"/>
    </location>
</feature>
<dbReference type="InterPro" id="IPR035639">
    <property type="entry name" value="CPSF2_MBL"/>
</dbReference>